<feature type="region of interest" description="Disordered" evidence="1">
    <location>
        <begin position="1"/>
        <end position="37"/>
    </location>
</feature>
<keyword evidence="3" id="KW-1185">Reference proteome</keyword>
<dbReference type="Proteomes" id="UP000280296">
    <property type="component" value="Unassembled WGS sequence"/>
</dbReference>
<proteinExistence type="predicted"/>
<dbReference type="AlphaFoldDB" id="A0A432ME90"/>
<sequence length="79" mass="8105">MRASSARAGAARDGREPDRATDPAAGNSAAGQQEQSGTLCAVQHTFAAGAGLSLHAEATSATDTIPTIARRANQRGREW</sequence>
<reference evidence="2 3" key="2">
    <citation type="submission" date="2019-01" db="EMBL/GenBank/DDBJ databases">
        <title>Tautonia sociabilis, a novel thermotolerant planctomycete of Isosphaeraceae family, isolated from a 4000 m deep subterranean habitat.</title>
        <authorList>
            <person name="Kovaleva O.L."/>
            <person name="Elcheninov A.G."/>
            <person name="Van Heerden E."/>
            <person name="Toshchakov S.V."/>
            <person name="Novikov A."/>
            <person name="Bonch-Osmolovskaya E.A."/>
            <person name="Kublanov I.V."/>
        </authorList>
    </citation>
    <scope>NUCLEOTIDE SEQUENCE [LARGE SCALE GENOMIC DNA]</scope>
    <source>
        <strain evidence="2 3">GM2012</strain>
    </source>
</reference>
<evidence type="ECO:0000313" key="3">
    <source>
        <dbReference type="Proteomes" id="UP000280296"/>
    </source>
</evidence>
<protein>
    <submittedName>
        <fullName evidence="2">Uncharacterized protein</fullName>
    </submittedName>
</protein>
<gene>
    <name evidence="2" type="ORF">TsocGM_21940</name>
</gene>
<feature type="region of interest" description="Disordered" evidence="1">
    <location>
        <begin position="56"/>
        <end position="79"/>
    </location>
</feature>
<reference evidence="2 3" key="1">
    <citation type="submission" date="2018-12" db="EMBL/GenBank/DDBJ databases">
        <authorList>
            <person name="Toschakov S.V."/>
        </authorList>
    </citation>
    <scope>NUCLEOTIDE SEQUENCE [LARGE SCALE GENOMIC DNA]</scope>
    <source>
        <strain evidence="2 3">GM2012</strain>
    </source>
</reference>
<feature type="compositionally biased region" description="Basic and acidic residues" evidence="1">
    <location>
        <begin position="10"/>
        <end position="21"/>
    </location>
</feature>
<dbReference type="EMBL" id="RYZH01000058">
    <property type="protein sequence ID" value="RUL83569.1"/>
    <property type="molecule type" value="Genomic_DNA"/>
</dbReference>
<organism evidence="2 3">
    <name type="scientific">Tautonia sociabilis</name>
    <dbReference type="NCBI Taxonomy" id="2080755"/>
    <lineage>
        <taxon>Bacteria</taxon>
        <taxon>Pseudomonadati</taxon>
        <taxon>Planctomycetota</taxon>
        <taxon>Planctomycetia</taxon>
        <taxon>Isosphaerales</taxon>
        <taxon>Isosphaeraceae</taxon>
        <taxon>Tautonia</taxon>
    </lineage>
</organism>
<dbReference type="RefSeq" id="WP_126727604.1">
    <property type="nucleotide sequence ID" value="NZ_RYZH01000058.1"/>
</dbReference>
<comment type="caution">
    <text evidence="2">The sequence shown here is derived from an EMBL/GenBank/DDBJ whole genome shotgun (WGS) entry which is preliminary data.</text>
</comment>
<evidence type="ECO:0000313" key="2">
    <source>
        <dbReference type="EMBL" id="RUL83569.1"/>
    </source>
</evidence>
<name>A0A432ME90_9BACT</name>
<accession>A0A432ME90</accession>
<evidence type="ECO:0000256" key="1">
    <source>
        <dbReference type="SAM" id="MobiDB-lite"/>
    </source>
</evidence>